<dbReference type="InterPro" id="IPR021135">
    <property type="entry name" value="PEP_COase"/>
</dbReference>
<keyword evidence="6 10" id="KW-0460">Magnesium</keyword>
<protein>
    <recommendedName>
        <fullName evidence="5 10">Phosphoenolpyruvate carboxylase</fullName>
        <shortName evidence="10">PEPC</shortName>
        <shortName evidence="10">PEPCase</shortName>
        <ecNumber evidence="4 10">4.1.1.31</ecNumber>
    </recommendedName>
</protein>
<evidence type="ECO:0000313" key="13">
    <source>
        <dbReference type="EMBL" id="MDM7857852.1"/>
    </source>
</evidence>
<dbReference type="PROSITE" id="PS00393">
    <property type="entry name" value="PEPCASE_2"/>
    <property type="match status" value="1"/>
</dbReference>
<dbReference type="Proteomes" id="UP001241056">
    <property type="component" value="Unassembled WGS sequence"/>
</dbReference>
<keyword evidence="7 10" id="KW-0456">Lyase</keyword>
<dbReference type="PRINTS" id="PR00150">
    <property type="entry name" value="PEPCARBXLASE"/>
</dbReference>
<dbReference type="NCBIfam" id="NF000584">
    <property type="entry name" value="PRK00009.1"/>
    <property type="match status" value="1"/>
</dbReference>
<evidence type="ECO:0000256" key="6">
    <source>
        <dbReference type="ARBA" id="ARBA00022842"/>
    </source>
</evidence>
<evidence type="ECO:0000256" key="9">
    <source>
        <dbReference type="ARBA" id="ARBA00048995"/>
    </source>
</evidence>
<feature type="active site" evidence="10 12">
    <location>
        <position position="545"/>
    </location>
</feature>
<evidence type="ECO:0000256" key="10">
    <source>
        <dbReference type="HAMAP-Rule" id="MF_00595"/>
    </source>
</evidence>
<evidence type="ECO:0000256" key="3">
    <source>
        <dbReference type="ARBA" id="ARBA00008346"/>
    </source>
</evidence>
<feature type="active site" evidence="10 11">
    <location>
        <position position="140"/>
    </location>
</feature>
<keyword evidence="14" id="KW-1185">Reference proteome</keyword>
<dbReference type="InterPro" id="IPR015813">
    <property type="entry name" value="Pyrv/PenolPyrv_kinase-like_dom"/>
</dbReference>
<evidence type="ECO:0000256" key="11">
    <source>
        <dbReference type="PROSITE-ProRule" id="PRU10111"/>
    </source>
</evidence>
<evidence type="ECO:0000256" key="1">
    <source>
        <dbReference type="ARBA" id="ARBA00001946"/>
    </source>
</evidence>
<organism evidence="13 14">
    <name type="scientific">Thiopseudomonas acetoxidans</name>
    <dbReference type="NCBI Taxonomy" id="3041622"/>
    <lineage>
        <taxon>Bacteria</taxon>
        <taxon>Pseudomonadati</taxon>
        <taxon>Pseudomonadota</taxon>
        <taxon>Gammaproteobacteria</taxon>
        <taxon>Pseudomonadales</taxon>
        <taxon>Pseudomonadaceae</taxon>
        <taxon>Thiopseudomonas</taxon>
    </lineage>
</organism>
<evidence type="ECO:0000256" key="12">
    <source>
        <dbReference type="PROSITE-ProRule" id="PRU10112"/>
    </source>
</evidence>
<keyword evidence="8 10" id="KW-0120">Carbon dioxide fixation</keyword>
<dbReference type="InterPro" id="IPR033129">
    <property type="entry name" value="PEPCASE_His_AS"/>
</dbReference>
<comment type="subunit">
    <text evidence="10">Homotetramer.</text>
</comment>
<dbReference type="SUPFAM" id="SSF51621">
    <property type="entry name" value="Phosphoenolpyruvate/pyruvate domain"/>
    <property type="match status" value="1"/>
</dbReference>
<dbReference type="Gene3D" id="1.20.1440.90">
    <property type="entry name" value="Phosphoenolpyruvate/pyruvate domain"/>
    <property type="match status" value="1"/>
</dbReference>
<gene>
    <name evidence="10 13" type="primary">ppc</name>
    <name evidence="13" type="ORF">QEZ41_06105</name>
</gene>
<dbReference type="InterPro" id="IPR018129">
    <property type="entry name" value="PEP_COase_Lys_AS"/>
</dbReference>
<comment type="function">
    <text evidence="2 10">Forms oxaloacetate, a four-carbon dicarboxylic acid source for the tricarboxylic acid cycle.</text>
</comment>
<accession>A0ABT7SQM6</accession>
<evidence type="ECO:0000256" key="4">
    <source>
        <dbReference type="ARBA" id="ARBA00012305"/>
    </source>
</evidence>
<comment type="catalytic activity">
    <reaction evidence="9 10">
        <text>oxaloacetate + phosphate = phosphoenolpyruvate + hydrogencarbonate</text>
        <dbReference type="Rhea" id="RHEA:28370"/>
        <dbReference type="ChEBI" id="CHEBI:16452"/>
        <dbReference type="ChEBI" id="CHEBI:17544"/>
        <dbReference type="ChEBI" id="CHEBI:43474"/>
        <dbReference type="ChEBI" id="CHEBI:58702"/>
        <dbReference type="EC" id="4.1.1.31"/>
    </reaction>
</comment>
<dbReference type="GO" id="GO:0008964">
    <property type="term" value="F:phosphoenolpyruvate carboxylase activity"/>
    <property type="evidence" value="ECO:0007669"/>
    <property type="project" value="UniProtKB-EC"/>
</dbReference>
<dbReference type="PROSITE" id="PS00781">
    <property type="entry name" value="PEPCASE_1"/>
    <property type="match status" value="1"/>
</dbReference>
<dbReference type="EMBL" id="JAUCDY010000005">
    <property type="protein sequence ID" value="MDM7857852.1"/>
    <property type="molecule type" value="Genomic_DNA"/>
</dbReference>
<reference evidence="13 14" key="1">
    <citation type="submission" date="2023-06" db="EMBL/GenBank/DDBJ databases">
        <title>Thiopseudomonas sp. CY1220 draft genome sequence.</title>
        <authorList>
            <person name="Zhao G."/>
            <person name="An M."/>
        </authorList>
    </citation>
    <scope>NUCLEOTIDE SEQUENCE [LARGE SCALE GENOMIC DNA]</scope>
    <source>
        <strain evidence="13 14">CY1220</strain>
    </source>
</reference>
<name>A0ABT7SQM6_9GAMM</name>
<dbReference type="PANTHER" id="PTHR30523">
    <property type="entry name" value="PHOSPHOENOLPYRUVATE CARBOXYLASE"/>
    <property type="match status" value="1"/>
</dbReference>
<evidence type="ECO:0000313" key="14">
    <source>
        <dbReference type="Proteomes" id="UP001241056"/>
    </source>
</evidence>
<dbReference type="Pfam" id="PF00311">
    <property type="entry name" value="PEPcase"/>
    <property type="match status" value="1"/>
</dbReference>
<evidence type="ECO:0000256" key="8">
    <source>
        <dbReference type="ARBA" id="ARBA00023300"/>
    </source>
</evidence>
<dbReference type="InterPro" id="IPR022805">
    <property type="entry name" value="PEP_COase_bac/pln-type"/>
</dbReference>
<comment type="cofactor">
    <cofactor evidence="1 10">
        <name>Mg(2+)</name>
        <dbReference type="ChEBI" id="CHEBI:18420"/>
    </cofactor>
</comment>
<evidence type="ECO:0000256" key="2">
    <source>
        <dbReference type="ARBA" id="ARBA00003670"/>
    </source>
</evidence>
<evidence type="ECO:0000256" key="7">
    <source>
        <dbReference type="ARBA" id="ARBA00023239"/>
    </source>
</evidence>
<dbReference type="HAMAP" id="MF_00595">
    <property type="entry name" value="PEPcase_type1"/>
    <property type="match status" value="1"/>
</dbReference>
<comment type="similarity">
    <text evidence="3 10">Belongs to the PEPCase type 1 family.</text>
</comment>
<comment type="caution">
    <text evidence="13">The sequence shown here is derived from an EMBL/GenBank/DDBJ whole genome shotgun (WGS) entry which is preliminary data.</text>
</comment>
<dbReference type="RefSeq" id="WP_289410511.1">
    <property type="nucleotide sequence ID" value="NZ_JAUCDY010000005.1"/>
</dbReference>
<evidence type="ECO:0000256" key="5">
    <source>
        <dbReference type="ARBA" id="ARBA00022419"/>
    </source>
</evidence>
<proteinExistence type="inferred from homology"/>
<sequence>MTQIDQRLRDNVNLLGTLLGNTMAEQRGSEFLEKIELIRTGAKAARRGSQEGRQQLEATLENLAEDELLPVARGFSQFLNLANIADQYHLMRRRRDDETPAFENQMLAQVLERLKAQGESPQALAKAVAELDVELVLTAHPTEVSRRTLIMKYDYIAQQLGKLDHQDLSQTERDTIVNKLRTLITEVWYTNEIRSSQPVPQDEARWGFAVIERSLWYAIPNVLRHVDNTLREAGADPLPLTATPIRFASWMGGDRDGNPNVTAKVTSHVLRLARWIAADLYLRDISKLTSELSMQNASAELLAVAGASDEPYRVVLKKLRARLRYTRAELLDAITNNLPLPANIIHDQNELLEPLLLCHRSLHDSGMGNVADGDLLDCIRRVTTFGLSLVRMDIRQDAARHTSAMDEITQWLGLGAYQEWTEAQRQAFLLKELNNKRPLLSADFAPSADTQEVLDTCKVIARAPMASMGTYVISMASNPSDVLAVKLLLKEAGVRRTMRIAPLFETLDDLDNAAEAIRQLLSLDDYRQRLVGPQEVMIGYSDSAKDAGTTAAAWAQYRAQEELVKVCAEQGVELLLFHGRGGTVGRGGGPAHEAILSQPPGSVAGRFRTTEQGEVIRFKYGMPDVAVQNINLYLAAVLEATYLPPVAPKPEWRAVMDRMAADGLQGYRQVVRDEPQFVDYFRQATPEQELGRLPLGSRPARRRTGGIESLRAIPWIFAWTQTRLMLPAWLGWETALTNARARGEGELLNQMRDQWPFFRARIDMLEMVLLKADSGIARLYDERLVEPKLRPLGEKLYAHLQQAVEQVLTLTGEAHLLERHPIVRASISVRDTYLDPLHLLQVELLERSRKLGDQQGAAIERAMLVTVAGIAAGLRNTG</sequence>
<dbReference type="PANTHER" id="PTHR30523:SF6">
    <property type="entry name" value="PHOSPHOENOLPYRUVATE CARBOXYLASE"/>
    <property type="match status" value="1"/>
</dbReference>
<dbReference type="EC" id="4.1.1.31" evidence="4 10"/>